<feature type="region of interest" description="Disordered" evidence="1">
    <location>
        <begin position="267"/>
        <end position="438"/>
    </location>
</feature>
<feature type="compositionally biased region" description="Low complexity" evidence="1">
    <location>
        <begin position="79"/>
        <end position="91"/>
    </location>
</feature>
<feature type="compositionally biased region" description="Polar residues" evidence="1">
    <location>
        <begin position="368"/>
        <end position="384"/>
    </location>
</feature>
<feature type="region of interest" description="Disordered" evidence="1">
    <location>
        <begin position="563"/>
        <end position="592"/>
    </location>
</feature>
<feature type="compositionally biased region" description="Pro residues" evidence="1">
    <location>
        <begin position="8"/>
        <end position="20"/>
    </location>
</feature>
<gene>
    <name evidence="2" type="ORF">SPSC_00134</name>
</gene>
<dbReference type="AlphaFoldDB" id="A0A127Z5R0"/>
<sequence>MSVATHQPSPPSPHPLPPSTPRFQNFRPLRYQTTEELDRFFGTTLAQRREQRLRVRDSNGQIYFDWIEKDEWQHLLATGSLTSPSSPSGEAEAGGRRSSGWTCMTLESPLCEAAWSGRRASSVGEASPLTARFDRVRIGEGEERRGRKRSSSVLAAGRRVDDCVALNNNAEDSWIKTRRQSDEYPYSPRSFCAVSNDDRIRISRLPLRKLDQQSLDQAFGSTTRKPSTLHIPDIIQSVELDDETTHDSSWTASPMVTLDSTSARRGTFGSLFPPAPIPPQQAVGRRMRHSSADTPPLSAMEFLASPTPTSTFASSQAGRLRHATSFETPKTPSFHHHTTTTHSFTNSSGQWNQRQRWHSAETPIAPTHPQQPLRSVRSVTSLRETSSLDFSSSFSTQTTTTTTTTTTAAVRKDAMGENRTRRTSTSSGGSSSASETCYTPLAPRVGAKKYDKSRKLLVDSSAASPIRGLVEVVSMRDPLSTTSSSTSTTTTHNNTIVASEATTQAEEKVRTAVGLRTGPEVYLGIDIPCASIHLHSDPEDNVEPALALSLSASRLKKLKKKAHSNVAAEGEGEGGSAGHARASSVGQGLQKGQFAKGSSRWWSHILHG</sequence>
<proteinExistence type="predicted"/>
<evidence type="ECO:0000256" key="1">
    <source>
        <dbReference type="SAM" id="MobiDB-lite"/>
    </source>
</evidence>
<dbReference type="EMBL" id="LK056650">
    <property type="protein sequence ID" value="CDS81952.1"/>
    <property type="molecule type" value="Genomic_DNA"/>
</dbReference>
<feature type="compositionally biased region" description="Low complexity" evidence="1">
    <location>
        <begin position="423"/>
        <end position="432"/>
    </location>
</feature>
<dbReference type="OrthoDB" id="2546609at2759"/>
<feature type="compositionally biased region" description="Low complexity" evidence="1">
    <location>
        <begin position="304"/>
        <end position="315"/>
    </location>
</feature>
<accession>A0A127Z5R0</accession>
<evidence type="ECO:0000313" key="2">
    <source>
        <dbReference type="EMBL" id="CDS81952.1"/>
    </source>
</evidence>
<feature type="compositionally biased region" description="Low complexity" evidence="1">
    <location>
        <begin position="385"/>
        <end position="407"/>
    </location>
</feature>
<feature type="region of interest" description="Disordered" evidence="1">
    <location>
        <begin position="79"/>
        <end position="100"/>
    </location>
</feature>
<protein>
    <submittedName>
        <fullName evidence="2">Uncharacterized protein</fullName>
    </submittedName>
</protein>
<reference evidence="2" key="1">
    <citation type="submission" date="2014-06" db="EMBL/GenBank/DDBJ databases">
        <authorList>
            <person name="Ju J."/>
            <person name="Zhang J."/>
        </authorList>
    </citation>
    <scope>NUCLEOTIDE SEQUENCE</scope>
    <source>
        <strain evidence="2">SscI8</strain>
    </source>
</reference>
<organism evidence="2">
    <name type="scientific">Sporisorium scitamineum</name>
    <dbReference type="NCBI Taxonomy" id="49012"/>
    <lineage>
        <taxon>Eukaryota</taxon>
        <taxon>Fungi</taxon>
        <taxon>Dikarya</taxon>
        <taxon>Basidiomycota</taxon>
        <taxon>Ustilaginomycotina</taxon>
        <taxon>Ustilaginomycetes</taxon>
        <taxon>Ustilaginales</taxon>
        <taxon>Ustilaginaceae</taxon>
        <taxon>Sporisorium</taxon>
    </lineage>
</organism>
<feature type="region of interest" description="Disordered" evidence="1">
    <location>
        <begin position="1"/>
        <end position="25"/>
    </location>
</feature>
<feature type="compositionally biased region" description="Basic and acidic residues" evidence="1">
    <location>
        <begin position="410"/>
        <end position="420"/>
    </location>
</feature>
<name>A0A127Z5R0_9BASI</name>